<sequence length="282" mass="31295">MEKGSLFCVLTNGTEAIELDWIERVNLIKSIADALSYLHHDCDPNYTRDVSSNNILLTSKLEATLANFGNARILELDSSNQTILVGTHGHIAPDLIYAKNGITRSIPPQIGAFSKLTYLNLAHNELPGELPLSLANLTELVEFNISDNDFSGYFIFPILENLKILIALHLSQWIFWYHLSSSWLLATVNLNHNRLRGTIPSAFCHSTNLSHLDISSNVQIDGLLPADIGNLKSLVEFDFSYNNLSGPISLAIGGLTKLEYLVGASNQIDSSRNRELERFENS</sequence>
<evidence type="ECO:0000256" key="5">
    <source>
        <dbReference type="ARBA" id="ARBA00022737"/>
    </source>
</evidence>
<evidence type="ECO:0000313" key="11">
    <source>
        <dbReference type="Proteomes" id="UP001630127"/>
    </source>
</evidence>
<feature type="domain" description="Protein kinase" evidence="9">
    <location>
        <begin position="1"/>
        <end position="208"/>
    </location>
</feature>
<keyword evidence="5" id="KW-0677">Repeat</keyword>
<dbReference type="SUPFAM" id="SSF52058">
    <property type="entry name" value="L domain-like"/>
    <property type="match status" value="1"/>
</dbReference>
<evidence type="ECO:0000256" key="3">
    <source>
        <dbReference type="ARBA" id="ARBA00022692"/>
    </source>
</evidence>
<protein>
    <recommendedName>
        <fullName evidence="9">Protein kinase domain-containing protein</fullName>
    </recommendedName>
</protein>
<evidence type="ECO:0000256" key="7">
    <source>
        <dbReference type="ARBA" id="ARBA00023136"/>
    </source>
</evidence>
<evidence type="ECO:0000256" key="2">
    <source>
        <dbReference type="ARBA" id="ARBA00022614"/>
    </source>
</evidence>
<dbReference type="Pfam" id="PF00069">
    <property type="entry name" value="Pkinase"/>
    <property type="match status" value="1"/>
</dbReference>
<keyword evidence="6" id="KW-1133">Transmembrane helix</keyword>
<dbReference type="Proteomes" id="UP001630127">
    <property type="component" value="Unassembled WGS sequence"/>
</dbReference>
<dbReference type="GO" id="GO:0016020">
    <property type="term" value="C:membrane"/>
    <property type="evidence" value="ECO:0007669"/>
    <property type="project" value="UniProtKB-SubCell"/>
</dbReference>
<evidence type="ECO:0000256" key="6">
    <source>
        <dbReference type="ARBA" id="ARBA00022989"/>
    </source>
</evidence>
<dbReference type="EMBL" id="JBJUIK010000003">
    <property type="protein sequence ID" value="KAL3533772.1"/>
    <property type="molecule type" value="Genomic_DNA"/>
</dbReference>
<dbReference type="InterPro" id="IPR051716">
    <property type="entry name" value="Plant_RL_S/T_kinase"/>
</dbReference>
<dbReference type="InterPro" id="IPR032675">
    <property type="entry name" value="LRR_dom_sf"/>
</dbReference>
<evidence type="ECO:0000313" key="10">
    <source>
        <dbReference type="EMBL" id="KAL3533772.1"/>
    </source>
</evidence>
<keyword evidence="8" id="KW-0675">Receptor</keyword>
<keyword evidence="4" id="KW-0732">Signal</keyword>
<gene>
    <name evidence="10" type="ORF">ACH5RR_007293</name>
</gene>
<dbReference type="InterPro" id="IPR001611">
    <property type="entry name" value="Leu-rich_rpt"/>
</dbReference>
<keyword evidence="11" id="KW-1185">Reference proteome</keyword>
<evidence type="ECO:0000256" key="4">
    <source>
        <dbReference type="ARBA" id="ARBA00022729"/>
    </source>
</evidence>
<reference evidence="10 11" key="1">
    <citation type="submission" date="2024-11" db="EMBL/GenBank/DDBJ databases">
        <title>A near-complete genome assembly of Cinchona calisaya.</title>
        <authorList>
            <person name="Lian D.C."/>
            <person name="Zhao X.W."/>
            <person name="Wei L."/>
        </authorList>
    </citation>
    <scope>NUCLEOTIDE SEQUENCE [LARGE SCALE GENOMIC DNA]</scope>
    <source>
        <tissue evidence="10">Nenye</tissue>
    </source>
</reference>
<proteinExistence type="predicted"/>
<dbReference type="Gene3D" id="1.10.510.10">
    <property type="entry name" value="Transferase(Phosphotransferase) domain 1"/>
    <property type="match status" value="1"/>
</dbReference>
<dbReference type="SUPFAM" id="SSF56112">
    <property type="entry name" value="Protein kinase-like (PK-like)"/>
    <property type="match status" value="1"/>
</dbReference>
<organism evidence="10 11">
    <name type="scientific">Cinchona calisaya</name>
    <dbReference type="NCBI Taxonomy" id="153742"/>
    <lineage>
        <taxon>Eukaryota</taxon>
        <taxon>Viridiplantae</taxon>
        <taxon>Streptophyta</taxon>
        <taxon>Embryophyta</taxon>
        <taxon>Tracheophyta</taxon>
        <taxon>Spermatophyta</taxon>
        <taxon>Magnoliopsida</taxon>
        <taxon>eudicotyledons</taxon>
        <taxon>Gunneridae</taxon>
        <taxon>Pentapetalae</taxon>
        <taxon>asterids</taxon>
        <taxon>lamiids</taxon>
        <taxon>Gentianales</taxon>
        <taxon>Rubiaceae</taxon>
        <taxon>Cinchonoideae</taxon>
        <taxon>Cinchoneae</taxon>
        <taxon>Cinchona</taxon>
    </lineage>
</organism>
<keyword evidence="3" id="KW-0812">Transmembrane</keyword>
<dbReference type="PANTHER" id="PTHR48053:SF126">
    <property type="entry name" value="MDIS1-INTERACTING RECEPTOR LIKE KINASE 2-LIKE ISOFORM X1"/>
    <property type="match status" value="1"/>
</dbReference>
<dbReference type="AlphaFoldDB" id="A0ABD3ARV8"/>
<dbReference type="PANTHER" id="PTHR48053">
    <property type="entry name" value="LEUCINE RICH REPEAT FAMILY PROTEIN, EXPRESSED"/>
    <property type="match status" value="1"/>
</dbReference>
<evidence type="ECO:0000259" key="9">
    <source>
        <dbReference type="PROSITE" id="PS50011"/>
    </source>
</evidence>
<keyword evidence="7" id="KW-0472">Membrane</keyword>
<dbReference type="Pfam" id="PF00560">
    <property type="entry name" value="LRR_1"/>
    <property type="match status" value="1"/>
</dbReference>
<name>A0ABD3ARV8_9GENT</name>
<comment type="caution">
    <text evidence="10">The sequence shown here is derived from an EMBL/GenBank/DDBJ whole genome shotgun (WGS) entry which is preliminary data.</text>
</comment>
<dbReference type="InterPro" id="IPR011009">
    <property type="entry name" value="Kinase-like_dom_sf"/>
</dbReference>
<keyword evidence="2" id="KW-0433">Leucine-rich repeat</keyword>
<evidence type="ECO:0000256" key="8">
    <source>
        <dbReference type="ARBA" id="ARBA00023170"/>
    </source>
</evidence>
<dbReference type="PROSITE" id="PS50011">
    <property type="entry name" value="PROTEIN_KINASE_DOM"/>
    <property type="match status" value="1"/>
</dbReference>
<accession>A0ABD3ARV8</accession>
<dbReference type="Pfam" id="PF13855">
    <property type="entry name" value="LRR_8"/>
    <property type="match status" value="1"/>
</dbReference>
<dbReference type="InterPro" id="IPR000719">
    <property type="entry name" value="Prot_kinase_dom"/>
</dbReference>
<evidence type="ECO:0000256" key="1">
    <source>
        <dbReference type="ARBA" id="ARBA00004479"/>
    </source>
</evidence>
<dbReference type="Gene3D" id="3.80.10.10">
    <property type="entry name" value="Ribonuclease Inhibitor"/>
    <property type="match status" value="1"/>
</dbReference>
<comment type="subcellular location">
    <subcellularLocation>
        <location evidence="1">Membrane</location>
        <topology evidence="1">Single-pass type I membrane protein</topology>
    </subcellularLocation>
</comment>